<dbReference type="GO" id="GO:0043235">
    <property type="term" value="C:receptor complex"/>
    <property type="evidence" value="ECO:0007669"/>
    <property type="project" value="TreeGrafter"/>
</dbReference>
<dbReference type="InterPro" id="IPR000719">
    <property type="entry name" value="Prot_kinase_dom"/>
</dbReference>
<evidence type="ECO:0000259" key="1">
    <source>
        <dbReference type="PROSITE" id="PS50011"/>
    </source>
</evidence>
<name>A0A016VJJ4_9BILA</name>
<dbReference type="PANTHER" id="PTHR24416:SF611">
    <property type="entry name" value="TYROSINE-PROTEIN KINASE TRANSMEMBRANE RECEPTOR ROR"/>
    <property type="match status" value="1"/>
</dbReference>
<dbReference type="Proteomes" id="UP000024635">
    <property type="component" value="Unassembled WGS sequence"/>
</dbReference>
<dbReference type="PROSITE" id="PS00109">
    <property type="entry name" value="PROTEIN_KINASE_TYR"/>
    <property type="match status" value="1"/>
</dbReference>
<reference evidence="3" key="1">
    <citation type="journal article" date="2015" name="Nat. Genet.">
        <title>The genome and transcriptome of the zoonotic hookworm Ancylostoma ceylanicum identify infection-specific gene families.</title>
        <authorList>
            <person name="Schwarz E.M."/>
            <person name="Hu Y."/>
            <person name="Antoshechkin I."/>
            <person name="Miller M.M."/>
            <person name="Sternberg P.W."/>
            <person name="Aroian R.V."/>
        </authorList>
    </citation>
    <scope>NUCLEOTIDE SEQUENCE</scope>
    <source>
        <strain evidence="3">HY135</strain>
    </source>
</reference>
<proteinExistence type="predicted"/>
<feature type="domain" description="Protein kinase" evidence="1">
    <location>
        <begin position="1"/>
        <end position="102"/>
    </location>
</feature>
<keyword evidence="3" id="KW-1185">Reference proteome</keyword>
<comment type="caution">
    <text evidence="2">The sequence shown here is derived from an EMBL/GenBank/DDBJ whole genome shotgun (WGS) entry which is preliminary data.</text>
</comment>
<dbReference type="Pfam" id="PF07714">
    <property type="entry name" value="PK_Tyr_Ser-Thr"/>
    <property type="match status" value="1"/>
</dbReference>
<dbReference type="Gene3D" id="1.10.510.10">
    <property type="entry name" value="Transferase(Phosphotransferase) domain 1"/>
    <property type="match status" value="1"/>
</dbReference>
<dbReference type="GO" id="GO:0007169">
    <property type="term" value="P:cell surface receptor protein tyrosine kinase signaling pathway"/>
    <property type="evidence" value="ECO:0007669"/>
    <property type="project" value="TreeGrafter"/>
</dbReference>
<dbReference type="GO" id="GO:0005524">
    <property type="term" value="F:ATP binding"/>
    <property type="evidence" value="ECO:0007669"/>
    <property type="project" value="InterPro"/>
</dbReference>
<dbReference type="InterPro" id="IPR050122">
    <property type="entry name" value="RTK"/>
</dbReference>
<gene>
    <name evidence="2" type="primary">Acey_s0009.g742</name>
    <name evidence="2" type="ORF">Y032_0009g742</name>
</gene>
<dbReference type="InterPro" id="IPR008266">
    <property type="entry name" value="Tyr_kinase_AS"/>
</dbReference>
<dbReference type="PANTHER" id="PTHR24416">
    <property type="entry name" value="TYROSINE-PROTEIN KINASE RECEPTOR"/>
    <property type="match status" value="1"/>
</dbReference>
<dbReference type="PRINTS" id="PR00109">
    <property type="entry name" value="TYRKINASE"/>
</dbReference>
<dbReference type="SMART" id="SM00219">
    <property type="entry name" value="TyrKc"/>
    <property type="match status" value="1"/>
</dbReference>
<evidence type="ECO:0000313" key="2">
    <source>
        <dbReference type="EMBL" id="EYC27461.1"/>
    </source>
</evidence>
<dbReference type="GO" id="GO:0005886">
    <property type="term" value="C:plasma membrane"/>
    <property type="evidence" value="ECO:0007669"/>
    <property type="project" value="TreeGrafter"/>
</dbReference>
<protein>
    <recommendedName>
        <fullName evidence="1">Protein kinase domain-containing protein</fullName>
    </recommendedName>
</protein>
<dbReference type="GO" id="GO:0004714">
    <property type="term" value="F:transmembrane receptor protein tyrosine kinase activity"/>
    <property type="evidence" value="ECO:0007669"/>
    <property type="project" value="TreeGrafter"/>
</dbReference>
<evidence type="ECO:0000313" key="3">
    <source>
        <dbReference type="Proteomes" id="UP000024635"/>
    </source>
</evidence>
<dbReference type="AlphaFoldDB" id="A0A016VJJ4"/>
<dbReference type="InterPro" id="IPR001245">
    <property type="entry name" value="Ser-Thr/Tyr_kinase_cat_dom"/>
</dbReference>
<dbReference type="SUPFAM" id="SSF56112">
    <property type="entry name" value="Protein kinase-like (PK-like)"/>
    <property type="match status" value="1"/>
</dbReference>
<organism evidence="2 3">
    <name type="scientific">Ancylostoma ceylanicum</name>
    <dbReference type="NCBI Taxonomy" id="53326"/>
    <lineage>
        <taxon>Eukaryota</taxon>
        <taxon>Metazoa</taxon>
        <taxon>Ecdysozoa</taxon>
        <taxon>Nematoda</taxon>
        <taxon>Chromadorea</taxon>
        <taxon>Rhabditida</taxon>
        <taxon>Rhabditina</taxon>
        <taxon>Rhabditomorpha</taxon>
        <taxon>Strongyloidea</taxon>
        <taxon>Ancylostomatidae</taxon>
        <taxon>Ancylostomatinae</taxon>
        <taxon>Ancylostoma</taxon>
    </lineage>
</organism>
<dbReference type="EMBL" id="JARK01001345">
    <property type="protein sequence ID" value="EYC27461.1"/>
    <property type="molecule type" value="Genomic_DNA"/>
</dbReference>
<dbReference type="OrthoDB" id="5824327at2759"/>
<accession>A0A016VJJ4</accession>
<dbReference type="PROSITE" id="PS50011">
    <property type="entry name" value="PROTEIN_KINASE_DOM"/>
    <property type="match status" value="1"/>
</dbReference>
<dbReference type="STRING" id="53326.A0A016VJJ4"/>
<sequence>MRYLHSKGCVHRDLAARNCLISDVGIKISDFGLSKIAEELEAKKAGDDNKSDPPIEHIPLRWMAPETLKRPQLWSTKSDVWSFGVVSYIPGELSIALYVTSS</sequence>
<dbReference type="InterPro" id="IPR011009">
    <property type="entry name" value="Kinase-like_dom_sf"/>
</dbReference>
<dbReference type="InterPro" id="IPR020635">
    <property type="entry name" value="Tyr_kinase_cat_dom"/>
</dbReference>